<name>A0AAV2F2G3_9ROSI</name>
<evidence type="ECO:0000313" key="3">
    <source>
        <dbReference type="Proteomes" id="UP001497516"/>
    </source>
</evidence>
<sequence>MLLSLLHASPLRLGVSEMSWESYCDPPTGFSCMELEGEDHASWAFDRLSLVLPLVCQAVVALRVGFAGFFLRFLAVRRVLVVGFLLLWWLSSFPMGVCGCVAFLLAAAASPLDF</sequence>
<gene>
    <name evidence="2" type="ORF">LTRI10_LOCUS33009</name>
</gene>
<organism evidence="2 3">
    <name type="scientific">Linum trigynum</name>
    <dbReference type="NCBI Taxonomy" id="586398"/>
    <lineage>
        <taxon>Eukaryota</taxon>
        <taxon>Viridiplantae</taxon>
        <taxon>Streptophyta</taxon>
        <taxon>Embryophyta</taxon>
        <taxon>Tracheophyta</taxon>
        <taxon>Spermatophyta</taxon>
        <taxon>Magnoliopsida</taxon>
        <taxon>eudicotyledons</taxon>
        <taxon>Gunneridae</taxon>
        <taxon>Pentapetalae</taxon>
        <taxon>rosids</taxon>
        <taxon>fabids</taxon>
        <taxon>Malpighiales</taxon>
        <taxon>Linaceae</taxon>
        <taxon>Linum</taxon>
    </lineage>
</organism>
<feature type="transmembrane region" description="Helical" evidence="1">
    <location>
        <begin position="86"/>
        <end position="109"/>
    </location>
</feature>
<accession>A0AAV2F2G3</accession>
<evidence type="ECO:0008006" key="4">
    <source>
        <dbReference type="Google" id="ProtNLM"/>
    </source>
</evidence>
<proteinExistence type="predicted"/>
<protein>
    <recommendedName>
        <fullName evidence="4">Transmembrane protein</fullName>
    </recommendedName>
</protein>
<keyword evidence="1" id="KW-0472">Membrane</keyword>
<keyword evidence="1" id="KW-0812">Transmembrane</keyword>
<dbReference type="Proteomes" id="UP001497516">
    <property type="component" value="Chromosome 6"/>
</dbReference>
<evidence type="ECO:0000313" key="2">
    <source>
        <dbReference type="EMBL" id="CAL1392354.1"/>
    </source>
</evidence>
<dbReference type="EMBL" id="OZ034819">
    <property type="protein sequence ID" value="CAL1392354.1"/>
    <property type="molecule type" value="Genomic_DNA"/>
</dbReference>
<feature type="transmembrane region" description="Helical" evidence="1">
    <location>
        <begin position="48"/>
        <end position="74"/>
    </location>
</feature>
<dbReference type="AlphaFoldDB" id="A0AAV2F2G3"/>
<reference evidence="2 3" key="1">
    <citation type="submission" date="2024-04" db="EMBL/GenBank/DDBJ databases">
        <authorList>
            <person name="Fracassetti M."/>
        </authorList>
    </citation>
    <scope>NUCLEOTIDE SEQUENCE [LARGE SCALE GENOMIC DNA]</scope>
</reference>
<keyword evidence="1" id="KW-1133">Transmembrane helix</keyword>
<keyword evidence="3" id="KW-1185">Reference proteome</keyword>
<evidence type="ECO:0000256" key="1">
    <source>
        <dbReference type="SAM" id="Phobius"/>
    </source>
</evidence>